<dbReference type="InterPro" id="IPR007110">
    <property type="entry name" value="Ig-like_dom"/>
</dbReference>
<dbReference type="AlphaFoldDB" id="A0A1V9XBS0"/>
<dbReference type="GO" id="GO:0005911">
    <property type="term" value="C:cell-cell junction"/>
    <property type="evidence" value="ECO:0007669"/>
    <property type="project" value="TreeGrafter"/>
</dbReference>
<dbReference type="Proteomes" id="UP000192247">
    <property type="component" value="Unassembled WGS sequence"/>
</dbReference>
<name>A0A1V9XBS0_9ACAR</name>
<organism evidence="7 8">
    <name type="scientific">Tropilaelaps mercedesae</name>
    <dbReference type="NCBI Taxonomy" id="418985"/>
    <lineage>
        <taxon>Eukaryota</taxon>
        <taxon>Metazoa</taxon>
        <taxon>Ecdysozoa</taxon>
        <taxon>Arthropoda</taxon>
        <taxon>Chelicerata</taxon>
        <taxon>Arachnida</taxon>
        <taxon>Acari</taxon>
        <taxon>Parasitiformes</taxon>
        <taxon>Mesostigmata</taxon>
        <taxon>Gamasina</taxon>
        <taxon>Dermanyssoidea</taxon>
        <taxon>Laelapidae</taxon>
        <taxon>Tropilaelaps</taxon>
    </lineage>
</organism>
<keyword evidence="8" id="KW-1185">Reference proteome</keyword>
<dbReference type="GO" id="GO:0098609">
    <property type="term" value="P:cell-cell adhesion"/>
    <property type="evidence" value="ECO:0007669"/>
    <property type="project" value="TreeGrafter"/>
</dbReference>
<dbReference type="SMART" id="SM00409">
    <property type="entry name" value="IG"/>
    <property type="match status" value="2"/>
</dbReference>
<dbReference type="InterPro" id="IPR013783">
    <property type="entry name" value="Ig-like_fold"/>
</dbReference>
<dbReference type="Pfam" id="PF13927">
    <property type="entry name" value="Ig_3"/>
    <property type="match status" value="1"/>
</dbReference>
<evidence type="ECO:0000259" key="6">
    <source>
        <dbReference type="PROSITE" id="PS50835"/>
    </source>
</evidence>
<dbReference type="InterPro" id="IPR003599">
    <property type="entry name" value="Ig_sub"/>
</dbReference>
<proteinExistence type="predicted"/>
<accession>A0A1V9XBS0</accession>
<dbReference type="PANTHER" id="PTHR11640">
    <property type="entry name" value="NEPHRIN"/>
    <property type="match status" value="1"/>
</dbReference>
<comment type="caution">
    <text evidence="7">The sequence shown here is derived from an EMBL/GenBank/DDBJ whole genome shotgun (WGS) entry which is preliminary data.</text>
</comment>
<evidence type="ECO:0000256" key="5">
    <source>
        <dbReference type="ARBA" id="ARBA00023319"/>
    </source>
</evidence>
<comment type="subcellular location">
    <subcellularLocation>
        <location evidence="1">Membrane</location>
        <topology evidence="1">Single-pass type I membrane protein</topology>
    </subcellularLocation>
</comment>
<dbReference type="PROSITE" id="PS50835">
    <property type="entry name" value="IG_LIKE"/>
    <property type="match status" value="1"/>
</dbReference>
<evidence type="ECO:0000313" key="8">
    <source>
        <dbReference type="Proteomes" id="UP000192247"/>
    </source>
</evidence>
<evidence type="ECO:0000256" key="2">
    <source>
        <dbReference type="ARBA" id="ARBA00023136"/>
    </source>
</evidence>
<keyword evidence="3" id="KW-1015">Disulfide bond</keyword>
<dbReference type="PANTHER" id="PTHR11640:SF164">
    <property type="entry name" value="MAM DOMAIN-CONTAINING GLYCOSYLPHOSPHATIDYLINOSITOL ANCHOR PROTEIN 1"/>
    <property type="match status" value="1"/>
</dbReference>
<dbReference type="STRING" id="418985.A0A1V9XBS0"/>
<feature type="domain" description="Ig-like" evidence="6">
    <location>
        <begin position="128"/>
        <end position="202"/>
    </location>
</feature>
<dbReference type="InterPro" id="IPR003598">
    <property type="entry name" value="Ig_sub2"/>
</dbReference>
<evidence type="ECO:0000256" key="3">
    <source>
        <dbReference type="ARBA" id="ARBA00023157"/>
    </source>
</evidence>
<dbReference type="GO" id="GO:0005886">
    <property type="term" value="C:plasma membrane"/>
    <property type="evidence" value="ECO:0007669"/>
    <property type="project" value="TreeGrafter"/>
</dbReference>
<dbReference type="GO" id="GO:0050839">
    <property type="term" value="F:cell adhesion molecule binding"/>
    <property type="evidence" value="ECO:0007669"/>
    <property type="project" value="TreeGrafter"/>
</dbReference>
<dbReference type="Gene3D" id="2.60.40.10">
    <property type="entry name" value="Immunoglobulins"/>
    <property type="match status" value="2"/>
</dbReference>
<dbReference type="EMBL" id="MNPL01016047">
    <property type="protein sequence ID" value="OQR70808.1"/>
    <property type="molecule type" value="Genomic_DNA"/>
</dbReference>
<reference evidence="7 8" key="1">
    <citation type="journal article" date="2017" name="Gigascience">
        <title>Draft genome of the honey bee ectoparasitic mite, Tropilaelaps mercedesae, is shaped by the parasitic life history.</title>
        <authorList>
            <person name="Dong X."/>
            <person name="Armstrong S.D."/>
            <person name="Xia D."/>
            <person name="Makepeace B.L."/>
            <person name="Darby A.C."/>
            <person name="Kadowaki T."/>
        </authorList>
    </citation>
    <scope>NUCLEOTIDE SEQUENCE [LARGE SCALE GENOMIC DNA]</scope>
    <source>
        <strain evidence="7">Wuxi-XJTLU</strain>
    </source>
</reference>
<dbReference type="SMART" id="SM00408">
    <property type="entry name" value="IGc2"/>
    <property type="match status" value="2"/>
</dbReference>
<evidence type="ECO:0000313" key="7">
    <source>
        <dbReference type="EMBL" id="OQR70808.1"/>
    </source>
</evidence>
<evidence type="ECO:0000256" key="4">
    <source>
        <dbReference type="ARBA" id="ARBA00023180"/>
    </source>
</evidence>
<gene>
    <name evidence="7" type="ORF">BIW11_11386</name>
</gene>
<dbReference type="SUPFAM" id="SSF48726">
    <property type="entry name" value="Immunoglobulin"/>
    <property type="match status" value="2"/>
</dbReference>
<dbReference type="InterPro" id="IPR051275">
    <property type="entry name" value="Cell_adhesion_signaling"/>
</dbReference>
<dbReference type="InterPro" id="IPR036179">
    <property type="entry name" value="Ig-like_dom_sf"/>
</dbReference>
<evidence type="ECO:0000256" key="1">
    <source>
        <dbReference type="ARBA" id="ARBA00004479"/>
    </source>
</evidence>
<protein>
    <submittedName>
        <fullName evidence="7">Basement membrane-specific heparan sulfate proteoglycan core protein-like</fullName>
    </submittedName>
</protein>
<dbReference type="CDD" id="cd00096">
    <property type="entry name" value="Ig"/>
    <property type="match status" value="2"/>
</dbReference>
<keyword evidence="5" id="KW-0393">Immunoglobulin domain</keyword>
<sequence>MNAIELASLKFPLPWDNSPWSIAIGPLHELNLVRPAATSLRLRCAVRSSQPASLSWYFIREGGVAQRLPSNHPLVPVDNLRCDDSGAYVIVAENGRRTALAIFKVTVLPLLSERIPRFELRNFSFVIPGVTVVPVRLGDPAQLHCSVTADPPATIKWRFDSGSRVLQRTSLGSSVLILLKVKPADANGHFSCVVVSGTVRVTRRFQLNVVDGRRGRRLPCAENAATCVDLSEVSDKPKAHMRVGDIPIELAEDARAWLIQLSVALVVAVSLGVKLFRGLWRTCNCEGNDYYEAGRIGRYRR</sequence>
<dbReference type="InParanoid" id="A0A1V9XBS0"/>
<keyword evidence="2" id="KW-0472">Membrane</keyword>
<keyword evidence="4" id="KW-0325">Glycoprotein</keyword>